<dbReference type="SUPFAM" id="SSF53756">
    <property type="entry name" value="UDP-Glycosyltransferase/glycogen phosphorylase"/>
    <property type="match status" value="1"/>
</dbReference>
<evidence type="ECO:0000313" key="4">
    <source>
        <dbReference type="Proteomes" id="UP000198858"/>
    </source>
</evidence>
<dbReference type="NCBIfam" id="TIGR00236">
    <property type="entry name" value="wecB"/>
    <property type="match status" value="1"/>
</dbReference>
<keyword evidence="1" id="KW-0413">Isomerase</keyword>
<dbReference type="AlphaFoldDB" id="A0A1H1L3B4"/>
<accession>A0A1H1L3B4</accession>
<name>A0A1H1L3B4_9FLAO</name>
<reference evidence="3 4" key="1">
    <citation type="submission" date="2016-10" db="EMBL/GenBank/DDBJ databases">
        <authorList>
            <person name="Varghese N."/>
            <person name="Submissions S."/>
        </authorList>
    </citation>
    <scope>NUCLEOTIDE SEQUENCE [LARGE SCALE GENOMIC DNA]</scope>
    <source>
        <strain evidence="3 4">Mar_2010_102</strain>
    </source>
</reference>
<dbReference type="InterPro" id="IPR029767">
    <property type="entry name" value="WecB-like"/>
</dbReference>
<dbReference type="RefSeq" id="WP_089661179.1">
    <property type="nucleotide sequence ID" value="NZ_LT629745.1"/>
</dbReference>
<dbReference type="CDD" id="cd03786">
    <property type="entry name" value="GTB_UDP-GlcNAc_2-Epimerase"/>
    <property type="match status" value="1"/>
</dbReference>
<dbReference type="EMBL" id="LT629745">
    <property type="protein sequence ID" value="SDR69071.1"/>
    <property type="molecule type" value="Genomic_DNA"/>
</dbReference>
<feature type="domain" description="UDP-N-acetylglucosamine 2-epimerase" evidence="2">
    <location>
        <begin position="27"/>
        <end position="356"/>
    </location>
</feature>
<sequence>MPKIDLIAGTRPNFVKIASLINAIESSDKSFEYRLVHTGQHYDASLSESFFKDLELPEPDFNFGIGSGSQAEQTAGIMLNYEKLLRKNLPDLCLVVGDVNSTMACAITAKKMGVKVAHVEGGIRSNDLKMPEEINRIVTDSIADYFFTTTTSASRNLVNSGHSQESIFFVGNTMIDTLKRFENKFRRPGIWSELSLRPQEYFVLTMHRPANVDEKETLKSFLTEIINHSEDKKIIFPIHPRTSKTLDLDEIINSNLHIIPPLGYLDFNYLVKNSLGVITDSGGITEETTAMNVPCITLRDNTERPETVEIGTNDLIGTNPKNIAPAIKKILTNNWKKGQLPDKWDGKSGERIISILQEILVE</sequence>
<evidence type="ECO:0000259" key="2">
    <source>
        <dbReference type="Pfam" id="PF02350"/>
    </source>
</evidence>
<dbReference type="Pfam" id="PF02350">
    <property type="entry name" value="Epimerase_2"/>
    <property type="match status" value="1"/>
</dbReference>
<evidence type="ECO:0000313" key="3">
    <source>
        <dbReference type="EMBL" id="SDR69071.1"/>
    </source>
</evidence>
<organism evidence="3 4">
    <name type="scientific">Christiangramia echinicola</name>
    <dbReference type="NCBI Taxonomy" id="279359"/>
    <lineage>
        <taxon>Bacteria</taxon>
        <taxon>Pseudomonadati</taxon>
        <taxon>Bacteroidota</taxon>
        <taxon>Flavobacteriia</taxon>
        <taxon>Flavobacteriales</taxon>
        <taxon>Flavobacteriaceae</taxon>
        <taxon>Christiangramia</taxon>
    </lineage>
</organism>
<dbReference type="STRING" id="1250231.SAMN04488552_0531"/>
<comment type="similarity">
    <text evidence="1">Belongs to the UDP-N-acetylglucosamine 2-epimerase family.</text>
</comment>
<dbReference type="Gene3D" id="3.40.50.2000">
    <property type="entry name" value="Glycogen Phosphorylase B"/>
    <property type="match status" value="2"/>
</dbReference>
<evidence type="ECO:0000256" key="1">
    <source>
        <dbReference type="RuleBase" id="RU003513"/>
    </source>
</evidence>
<keyword evidence="4" id="KW-1185">Reference proteome</keyword>
<gene>
    <name evidence="3" type="ORF">SAMN04488552_0531</name>
</gene>
<proteinExistence type="inferred from homology"/>
<dbReference type="InterPro" id="IPR003331">
    <property type="entry name" value="UDP_GlcNAc_Epimerase_2_dom"/>
</dbReference>
<dbReference type="PANTHER" id="PTHR43174:SF1">
    <property type="entry name" value="UDP-N-ACETYLGLUCOSAMINE 2-EPIMERASE"/>
    <property type="match status" value="1"/>
</dbReference>
<dbReference type="Proteomes" id="UP000198858">
    <property type="component" value="Chromosome I"/>
</dbReference>
<protein>
    <submittedName>
        <fullName evidence="3">UDP-N-acetylglucosamine 2-epimerase (Non-hydrolysing)</fullName>
    </submittedName>
</protein>
<dbReference type="GO" id="GO:0016853">
    <property type="term" value="F:isomerase activity"/>
    <property type="evidence" value="ECO:0007669"/>
    <property type="project" value="UniProtKB-KW"/>
</dbReference>
<dbReference type="PANTHER" id="PTHR43174">
    <property type="entry name" value="UDP-N-ACETYLGLUCOSAMINE 2-EPIMERASE"/>
    <property type="match status" value="1"/>
</dbReference>